<dbReference type="InterPro" id="IPR041662">
    <property type="entry name" value="SusD-like_2"/>
</dbReference>
<evidence type="ECO:0000313" key="2">
    <source>
        <dbReference type="Proteomes" id="UP000187941"/>
    </source>
</evidence>
<accession>A0A1P9WWS3</accession>
<keyword evidence="2" id="KW-1185">Reference proteome</keyword>
<dbReference type="KEGG" id="smon:AWR27_11225"/>
<dbReference type="AlphaFoldDB" id="A0A1P9WWS3"/>
<reference evidence="1 2" key="1">
    <citation type="submission" date="2016-01" db="EMBL/GenBank/DDBJ databases">
        <authorList>
            <person name="Oliw E.H."/>
        </authorList>
    </citation>
    <scope>NUCLEOTIDE SEQUENCE [LARGE SCALE GENOMIC DNA]</scope>
    <source>
        <strain evidence="1 2">DY10</strain>
    </source>
</reference>
<sequence length="512" mass="56561">MKTLLKYTLALSLLLASLTGCDEGFTELNVNRVNPTSLASPLVLNRAVIATTYLDGFSTLGMLTYNFGIVQQIITPYGSSLSGANYDQVNNANTAVVWNNFYRNVLKQLVAVIDQSKSDPLQVNTYNAARIWKAYVFMILTDTYGDIPYFEAGQGYTNEIISPKYDAQQAIYKDILKELEEATAALTIAQAPITTDILYGGNVTNWKKLGYSFMLRAAMRHSKVDPATAQSYVAKAVAGGVFQSNADNSIIRHTAVWNNQVGNHLAARERTNFYLAEPFVNYLKTNNDPRLPIFAVRHVGARGGQEQTAARASSAPNVQIGMPMGFNDVTITQVLGQYGVASLWDFSQPNLTTVLRLDSPGFHITYAQTQLLLAEAAVRGWVSGSAADYYTRGVRAHLEQMAQYGPTSAIPEASIKAYLDSQAFTASRALEQINTQYWVASFLDGNEAWANFRRSGFPALKKNPYPGSEVRGDFIRRLIYPDGEIVVNSGNLNEAIKRQGPNTLDTRVWWDK</sequence>
<dbReference type="STRING" id="1178516.AWR27_11225"/>
<evidence type="ECO:0000313" key="1">
    <source>
        <dbReference type="EMBL" id="AQG79845.1"/>
    </source>
</evidence>
<dbReference type="Pfam" id="PF12771">
    <property type="entry name" value="SusD-like_2"/>
    <property type="match status" value="1"/>
</dbReference>
<protein>
    <recommendedName>
        <fullName evidence="3">SusD/RagB family nutrient-binding outer membrane lipoprotein</fullName>
    </recommendedName>
</protein>
<dbReference type="EMBL" id="CP014263">
    <property type="protein sequence ID" value="AQG79845.1"/>
    <property type="molecule type" value="Genomic_DNA"/>
</dbReference>
<proteinExistence type="predicted"/>
<dbReference type="Proteomes" id="UP000187941">
    <property type="component" value="Chromosome"/>
</dbReference>
<dbReference type="PROSITE" id="PS51257">
    <property type="entry name" value="PROKAR_LIPOPROTEIN"/>
    <property type="match status" value="1"/>
</dbReference>
<dbReference type="OrthoDB" id="843771at2"/>
<evidence type="ECO:0008006" key="3">
    <source>
        <dbReference type="Google" id="ProtNLM"/>
    </source>
</evidence>
<gene>
    <name evidence="1" type="ORF">AWR27_11225</name>
</gene>
<dbReference type="InterPro" id="IPR011990">
    <property type="entry name" value="TPR-like_helical_dom_sf"/>
</dbReference>
<dbReference type="SUPFAM" id="SSF48452">
    <property type="entry name" value="TPR-like"/>
    <property type="match status" value="1"/>
</dbReference>
<dbReference type="Gene3D" id="1.25.40.390">
    <property type="match status" value="1"/>
</dbReference>
<organism evidence="1 2">
    <name type="scientific">Spirosoma montaniterrae</name>
    <dbReference type="NCBI Taxonomy" id="1178516"/>
    <lineage>
        <taxon>Bacteria</taxon>
        <taxon>Pseudomonadati</taxon>
        <taxon>Bacteroidota</taxon>
        <taxon>Cytophagia</taxon>
        <taxon>Cytophagales</taxon>
        <taxon>Cytophagaceae</taxon>
        <taxon>Spirosoma</taxon>
    </lineage>
</organism>
<name>A0A1P9WWS3_9BACT</name>
<dbReference type="RefSeq" id="WP_077131279.1">
    <property type="nucleotide sequence ID" value="NZ_CP014263.1"/>
</dbReference>